<organism evidence="1 2">
    <name type="scientific">Vibrio quintilis</name>
    <dbReference type="NCBI Taxonomy" id="1117707"/>
    <lineage>
        <taxon>Bacteria</taxon>
        <taxon>Pseudomonadati</taxon>
        <taxon>Pseudomonadota</taxon>
        <taxon>Gammaproteobacteria</taxon>
        <taxon>Vibrionales</taxon>
        <taxon>Vibrionaceae</taxon>
        <taxon>Vibrio</taxon>
    </lineage>
</organism>
<dbReference type="AlphaFoldDB" id="A0A1M7YYN1"/>
<protein>
    <submittedName>
        <fullName evidence="1">Uncharacterized protein</fullName>
    </submittedName>
</protein>
<evidence type="ECO:0000313" key="1">
    <source>
        <dbReference type="EMBL" id="SHO57789.1"/>
    </source>
</evidence>
<name>A0A1M7YYN1_9VIBR</name>
<proteinExistence type="predicted"/>
<dbReference type="EMBL" id="FRFG01000048">
    <property type="protein sequence ID" value="SHO57789.1"/>
    <property type="molecule type" value="Genomic_DNA"/>
</dbReference>
<reference evidence="2" key="1">
    <citation type="submission" date="2016-12" db="EMBL/GenBank/DDBJ databases">
        <authorList>
            <person name="Rodrigo-Torres L."/>
            <person name="Arahal R.D."/>
            <person name="Lucena T."/>
        </authorList>
    </citation>
    <scope>NUCLEOTIDE SEQUENCE [LARGE SCALE GENOMIC DNA]</scope>
</reference>
<keyword evidence="2" id="KW-1185">Reference proteome</keyword>
<dbReference type="STRING" id="1117707.VQ7734_03559"/>
<gene>
    <name evidence="1" type="ORF">VQ7734_03559</name>
</gene>
<evidence type="ECO:0000313" key="2">
    <source>
        <dbReference type="Proteomes" id="UP000184600"/>
    </source>
</evidence>
<accession>A0A1M7YYN1</accession>
<dbReference type="Proteomes" id="UP000184600">
    <property type="component" value="Unassembled WGS sequence"/>
</dbReference>
<sequence length="65" mass="7341">MPAGNRLLTLPPDRDNDGKPALSAVCSVVFSWWPGRLTDCRFTSFIELNHQGTHHDDETMEEKSL</sequence>